<protein>
    <recommendedName>
        <fullName evidence="3">DUF2971 domain-containing protein</fullName>
    </recommendedName>
</protein>
<dbReference type="EMBL" id="AP022869">
    <property type="protein sequence ID" value="BCB72477.1"/>
    <property type="molecule type" value="Genomic_DNA"/>
</dbReference>
<keyword evidence="2" id="KW-1185">Reference proteome</keyword>
<dbReference type="AlphaFoldDB" id="A0A6F8XGT7"/>
<evidence type="ECO:0008006" key="3">
    <source>
        <dbReference type="Google" id="ProtNLM"/>
    </source>
</evidence>
<accession>A0A6F8XGT7</accession>
<evidence type="ECO:0000313" key="2">
    <source>
        <dbReference type="Proteomes" id="UP000501053"/>
    </source>
</evidence>
<dbReference type="Proteomes" id="UP000501053">
    <property type="component" value="Chromosome"/>
</dbReference>
<sequence length="62" mass="6907">MWAYYGEGGEGICLELTFTPTIMEVSQLFLGSVIYSEQARVLNRAEDWDDFSGSSSLHVDLA</sequence>
<organism evidence="1 2">
    <name type="scientific">Vreelandella aquamarina</name>
    <dbReference type="NCBI Taxonomy" id="77097"/>
    <lineage>
        <taxon>Bacteria</taxon>
        <taxon>Pseudomonadati</taxon>
        <taxon>Pseudomonadota</taxon>
        <taxon>Gammaproteobacteria</taxon>
        <taxon>Oceanospirillales</taxon>
        <taxon>Halomonadaceae</taxon>
        <taxon>Vreelandella</taxon>
    </lineage>
</organism>
<gene>
    <name evidence="1" type="ORF">HMEPL2_28280</name>
</gene>
<name>A0A6F8XGT7_9GAMM</name>
<reference evidence="1 2" key="1">
    <citation type="submission" date="2020-03" db="EMBL/GenBank/DDBJ databases">
        <title>Complete Genome Sequence of Halomonas meridiana strain Eplume2, isolated from hydrothermal-plume in the north east Pacific Ocean.</title>
        <authorList>
            <person name="Kurihara Y."/>
            <person name="Kawai S."/>
            <person name="Sakai A."/>
            <person name="Galipon J."/>
            <person name="Arakawa K."/>
        </authorList>
    </citation>
    <scope>NUCLEOTIDE SEQUENCE [LARGE SCALE GENOMIC DNA]</scope>
    <source>
        <strain evidence="1 2">Eplume2</strain>
    </source>
</reference>
<evidence type="ECO:0000313" key="1">
    <source>
        <dbReference type="EMBL" id="BCB72477.1"/>
    </source>
</evidence>
<proteinExistence type="predicted"/>